<dbReference type="Pfam" id="PF16077">
    <property type="entry name" value="Spaetzle"/>
    <property type="match status" value="1"/>
</dbReference>
<accession>A0AAJ7SFD6</accession>
<dbReference type="GO" id="GO:0021556">
    <property type="term" value="P:central nervous system formation"/>
    <property type="evidence" value="ECO:0007669"/>
    <property type="project" value="TreeGrafter"/>
</dbReference>
<dbReference type="PANTHER" id="PTHR23199:SF12">
    <property type="entry name" value="NEUROTROPHIN 1-RELATED"/>
    <property type="match status" value="1"/>
</dbReference>
<organism evidence="6 7">
    <name type="scientific">Galendromus occidentalis</name>
    <name type="common">western predatory mite</name>
    <dbReference type="NCBI Taxonomy" id="34638"/>
    <lineage>
        <taxon>Eukaryota</taxon>
        <taxon>Metazoa</taxon>
        <taxon>Ecdysozoa</taxon>
        <taxon>Arthropoda</taxon>
        <taxon>Chelicerata</taxon>
        <taxon>Arachnida</taxon>
        <taxon>Acari</taxon>
        <taxon>Parasitiformes</taxon>
        <taxon>Mesostigmata</taxon>
        <taxon>Gamasina</taxon>
        <taxon>Phytoseioidea</taxon>
        <taxon>Phytoseiidae</taxon>
        <taxon>Typhlodrominae</taxon>
        <taxon>Galendromus</taxon>
    </lineage>
</organism>
<dbReference type="InterPro" id="IPR029034">
    <property type="entry name" value="Cystine-knot_cytokine"/>
</dbReference>
<dbReference type="Proteomes" id="UP000694867">
    <property type="component" value="Unplaced"/>
</dbReference>
<proteinExistence type="predicted"/>
<feature type="domain" description="Spaetzle" evidence="5">
    <location>
        <begin position="157"/>
        <end position="251"/>
    </location>
</feature>
<feature type="compositionally biased region" description="Polar residues" evidence="4">
    <location>
        <begin position="57"/>
        <end position="76"/>
    </location>
</feature>
<evidence type="ECO:0000313" key="6">
    <source>
        <dbReference type="Proteomes" id="UP000694867"/>
    </source>
</evidence>
<protein>
    <submittedName>
        <fullName evidence="7">Neurotrophin 1-like</fullName>
    </submittedName>
</protein>
<name>A0AAJ7SFD6_9ACAR</name>
<evidence type="ECO:0000256" key="2">
    <source>
        <dbReference type="ARBA" id="ARBA00023157"/>
    </source>
</evidence>
<keyword evidence="3" id="KW-0325">Glycoprotein</keyword>
<keyword evidence="6" id="KW-1185">Reference proteome</keyword>
<sequence length="265" mass="29942">MAYHRKRDRAVTGSPITRKPRPQETDTSSDYEPQDLVVEEEVQNLPATTRRPRGQRPVTSDSKTGDPLSTTGTQPTLGKAVRVPRPDRPVNGTIPPCKVKGRNFCVLTNDYPMDVVSRVVDDNIHKVKVLYEELHTVADPELFPQHIDDGPAGKGDFACDTKSEELQVGWARDAVSKEWMVVVNTDHFPQKVQVEKCLQPREPCRAIDALFESTCQQRFSLHRLIAFRPWDPESSPVVSLFKFPAGCSCRVARRASSRRRRGRIE</sequence>
<evidence type="ECO:0000256" key="4">
    <source>
        <dbReference type="SAM" id="MobiDB-lite"/>
    </source>
</evidence>
<dbReference type="SUPFAM" id="SSF57501">
    <property type="entry name" value="Cystine-knot cytokines"/>
    <property type="match status" value="1"/>
</dbReference>
<dbReference type="KEGG" id="goe:114828110"/>
<dbReference type="GO" id="GO:0005121">
    <property type="term" value="F:Toll binding"/>
    <property type="evidence" value="ECO:0007669"/>
    <property type="project" value="TreeGrafter"/>
</dbReference>
<dbReference type="RefSeq" id="XP_028966762.1">
    <property type="nucleotide sequence ID" value="XM_029110929.1"/>
</dbReference>
<dbReference type="PANTHER" id="PTHR23199">
    <property type="entry name" value="NEUROTROPHIN 1-RELATED"/>
    <property type="match status" value="1"/>
</dbReference>
<dbReference type="GO" id="GO:0008083">
    <property type="term" value="F:growth factor activity"/>
    <property type="evidence" value="ECO:0007669"/>
    <property type="project" value="TreeGrafter"/>
</dbReference>
<dbReference type="GO" id="GO:0005615">
    <property type="term" value="C:extracellular space"/>
    <property type="evidence" value="ECO:0007669"/>
    <property type="project" value="UniProtKB-ARBA"/>
</dbReference>
<evidence type="ECO:0000313" key="7">
    <source>
        <dbReference type="RefSeq" id="XP_028966762.1"/>
    </source>
</evidence>
<feature type="compositionally biased region" description="Acidic residues" evidence="4">
    <location>
        <begin position="27"/>
        <end position="42"/>
    </location>
</feature>
<dbReference type="Gene3D" id="2.10.90.10">
    <property type="entry name" value="Cystine-knot cytokines"/>
    <property type="match status" value="1"/>
</dbReference>
<dbReference type="AlphaFoldDB" id="A0AAJ7SFD6"/>
<evidence type="ECO:0000259" key="5">
    <source>
        <dbReference type="Pfam" id="PF16077"/>
    </source>
</evidence>
<reference evidence="7" key="1">
    <citation type="submission" date="2025-08" db="UniProtKB">
        <authorList>
            <consortium name="RefSeq"/>
        </authorList>
    </citation>
    <scope>IDENTIFICATION</scope>
</reference>
<evidence type="ECO:0000256" key="1">
    <source>
        <dbReference type="ARBA" id="ARBA00022729"/>
    </source>
</evidence>
<feature type="region of interest" description="Disordered" evidence="4">
    <location>
        <begin position="1"/>
        <end position="94"/>
    </location>
</feature>
<evidence type="ECO:0000256" key="3">
    <source>
        <dbReference type="ARBA" id="ARBA00023180"/>
    </source>
</evidence>
<keyword evidence="2" id="KW-1015">Disulfide bond</keyword>
<dbReference type="GeneID" id="114828110"/>
<dbReference type="InterPro" id="IPR052444">
    <property type="entry name" value="Spz/Toll_ligand-like"/>
</dbReference>
<dbReference type="InterPro" id="IPR032104">
    <property type="entry name" value="Spaetzle"/>
</dbReference>
<gene>
    <name evidence="7" type="primary">LOC114828110</name>
</gene>
<dbReference type="GO" id="GO:0045087">
    <property type="term" value="P:innate immune response"/>
    <property type="evidence" value="ECO:0007669"/>
    <property type="project" value="TreeGrafter"/>
</dbReference>
<keyword evidence="1" id="KW-0732">Signal</keyword>